<comment type="caution">
    <text evidence="2">The sequence shown here is derived from an EMBL/GenBank/DDBJ whole genome shotgun (WGS) entry which is preliminary data.</text>
</comment>
<proteinExistence type="predicted"/>
<evidence type="ECO:0000313" key="3">
    <source>
        <dbReference type="Proteomes" id="UP001595528"/>
    </source>
</evidence>
<dbReference type="Proteomes" id="UP001595528">
    <property type="component" value="Unassembled WGS sequence"/>
</dbReference>
<feature type="region of interest" description="Disordered" evidence="1">
    <location>
        <begin position="73"/>
        <end position="95"/>
    </location>
</feature>
<reference evidence="3" key="1">
    <citation type="journal article" date="2019" name="Int. J. Syst. Evol. Microbiol.">
        <title>The Global Catalogue of Microorganisms (GCM) 10K type strain sequencing project: providing services to taxonomists for standard genome sequencing and annotation.</title>
        <authorList>
            <consortium name="The Broad Institute Genomics Platform"/>
            <consortium name="The Broad Institute Genome Sequencing Center for Infectious Disease"/>
            <person name="Wu L."/>
            <person name="Ma J."/>
        </authorList>
    </citation>
    <scope>NUCLEOTIDE SEQUENCE [LARGE SCALE GENOMIC DNA]</scope>
    <source>
        <strain evidence="3">KCTC 42964</strain>
    </source>
</reference>
<gene>
    <name evidence="2" type="ORF">ACFOGJ_25930</name>
</gene>
<accession>A0ABV7L7Y5</accession>
<evidence type="ECO:0008006" key="4">
    <source>
        <dbReference type="Google" id="ProtNLM"/>
    </source>
</evidence>
<organism evidence="2 3">
    <name type="scientific">Marinibaculum pumilum</name>
    <dbReference type="NCBI Taxonomy" id="1766165"/>
    <lineage>
        <taxon>Bacteria</taxon>
        <taxon>Pseudomonadati</taxon>
        <taxon>Pseudomonadota</taxon>
        <taxon>Alphaproteobacteria</taxon>
        <taxon>Rhodospirillales</taxon>
        <taxon>Rhodospirillaceae</taxon>
        <taxon>Marinibaculum</taxon>
    </lineage>
</organism>
<keyword evidence="3" id="KW-1185">Reference proteome</keyword>
<evidence type="ECO:0000313" key="2">
    <source>
        <dbReference type="EMBL" id="MFC3230714.1"/>
    </source>
</evidence>
<name>A0ABV7L7Y5_9PROT</name>
<protein>
    <recommendedName>
        <fullName evidence="4">Arc family DNA-binding protein</fullName>
    </recommendedName>
</protein>
<evidence type="ECO:0000256" key="1">
    <source>
        <dbReference type="SAM" id="MobiDB-lite"/>
    </source>
</evidence>
<sequence length="95" mass="10023">MAAGSINMGTRKQPARGSSGAGENRASGEKEVPIQVMVPEAVRRQVALMGADRGENIRTVVLRGLRAIGIDIPESELADRRGRRRNGKGGSDGAQ</sequence>
<dbReference type="EMBL" id="JBHRTR010000048">
    <property type="protein sequence ID" value="MFC3230714.1"/>
    <property type="molecule type" value="Genomic_DNA"/>
</dbReference>
<feature type="region of interest" description="Disordered" evidence="1">
    <location>
        <begin position="1"/>
        <end position="32"/>
    </location>
</feature>
<dbReference type="RefSeq" id="WP_379906145.1">
    <property type="nucleotide sequence ID" value="NZ_JBHRTR010000048.1"/>
</dbReference>